<proteinExistence type="predicted"/>
<keyword evidence="2" id="KW-1185">Reference proteome</keyword>
<dbReference type="InterPro" id="IPR039904">
    <property type="entry name" value="TRANK1"/>
</dbReference>
<keyword evidence="1" id="KW-0067">ATP-binding</keyword>
<dbReference type="PANTHER" id="PTHR21529">
    <property type="entry name" value="MAMMARY TURMOR VIRUS RECEPTOR HOMOLOG 1, 2 MTVR1, 2"/>
    <property type="match status" value="1"/>
</dbReference>
<dbReference type="GO" id="GO:0016787">
    <property type="term" value="F:hydrolase activity"/>
    <property type="evidence" value="ECO:0007669"/>
    <property type="project" value="UniProtKB-KW"/>
</dbReference>
<keyword evidence="1" id="KW-0378">Hydrolase</keyword>
<dbReference type="AlphaFoldDB" id="A0AAD7KN53"/>
<evidence type="ECO:0000313" key="2">
    <source>
        <dbReference type="Proteomes" id="UP001163823"/>
    </source>
</evidence>
<dbReference type="GO" id="GO:0004386">
    <property type="term" value="F:helicase activity"/>
    <property type="evidence" value="ECO:0007669"/>
    <property type="project" value="UniProtKB-KW"/>
</dbReference>
<evidence type="ECO:0000313" key="1">
    <source>
        <dbReference type="EMBL" id="KAJ7942667.1"/>
    </source>
</evidence>
<gene>
    <name evidence="1" type="ORF">O6P43_032307</name>
</gene>
<accession>A0AAD7KN53</accession>
<comment type="caution">
    <text evidence="1">The sequence shown here is derived from an EMBL/GenBank/DDBJ whole genome shotgun (WGS) entry which is preliminary data.</text>
</comment>
<dbReference type="EMBL" id="JARAOO010000014">
    <property type="protein sequence ID" value="KAJ7942667.1"/>
    <property type="molecule type" value="Genomic_DNA"/>
</dbReference>
<protein>
    <submittedName>
        <fullName evidence="1">UvrD-like Helicase, ATP-binding domain, P-loop containing nucleoside triphosphate hydrolase</fullName>
    </submittedName>
</protein>
<reference evidence="1" key="1">
    <citation type="journal article" date="2023" name="Science">
        <title>Elucidation of the pathway for biosynthesis of saponin adjuvants from the soapbark tree.</title>
        <authorList>
            <person name="Reed J."/>
            <person name="Orme A."/>
            <person name="El-Demerdash A."/>
            <person name="Owen C."/>
            <person name="Martin L.B.B."/>
            <person name="Misra R.C."/>
            <person name="Kikuchi S."/>
            <person name="Rejzek M."/>
            <person name="Martin A.C."/>
            <person name="Harkess A."/>
            <person name="Leebens-Mack J."/>
            <person name="Louveau T."/>
            <person name="Stephenson M.J."/>
            <person name="Osbourn A."/>
        </authorList>
    </citation>
    <scope>NUCLEOTIDE SEQUENCE</scope>
    <source>
        <strain evidence="1">S10</strain>
    </source>
</reference>
<organism evidence="1 2">
    <name type="scientific">Quillaja saponaria</name>
    <name type="common">Soap bark tree</name>
    <dbReference type="NCBI Taxonomy" id="32244"/>
    <lineage>
        <taxon>Eukaryota</taxon>
        <taxon>Viridiplantae</taxon>
        <taxon>Streptophyta</taxon>
        <taxon>Embryophyta</taxon>
        <taxon>Tracheophyta</taxon>
        <taxon>Spermatophyta</taxon>
        <taxon>Magnoliopsida</taxon>
        <taxon>eudicotyledons</taxon>
        <taxon>Gunneridae</taxon>
        <taxon>Pentapetalae</taxon>
        <taxon>rosids</taxon>
        <taxon>fabids</taxon>
        <taxon>Fabales</taxon>
        <taxon>Quillajaceae</taxon>
        <taxon>Quillaja</taxon>
    </lineage>
</organism>
<sequence length="1076" mass="122741">MFDYWKRKFLVQARQLDDSLAQAMQVASTPEEWKSRGIKLYHECNYEMATMCFERAGDTYWERRSKASGLRATADLMHSNSKSDGANAILREAADLFESIGKADSAAQCFSDVGDYEKWVGVLKGIWELHVIILSCDDMLQIGKLYLEKCCDPDLKRAGDCFSLAGCCELAAQVYARGLFDELLLLEEESGNFLEAASIAKLRGDILLEADLLGKAGKFTGASELILFYILANSLWTSGSTGWPLKQFTHKGELLIKAKSFAKNESDNFYEFVCTEVDVLSDEQSNIFTMMTNLNLTRRHKSIRGEILSLRKILDAHFELYSSKYVWQDEVIVDSAKHMEGLVSKIQVSVDTLVYFWKCWKEKIVNILEYLACIDGQFAFNFLGVWKQISNMNEIYLLLNPDADWVKKMGTNILKRNGKLVSVDVHPIIYAARNYWCSELLSVGMRVLNNLEALHRFFVKNTISVFCQSRSLTLIYEVAKFLLDSKFLNQSFGLKALQKFVRFSVEHFSGYLFPLDWRKSLTENMVSLRRTEVSCYLLKETIHEHIRRNGRLTYGQIGGVVVMILGLGELDSELYVKIMRRIDDNSPWKVFIECFCAYIGPQLPQGSVAGNVTESQKKVYVLLKFYEALEDTYNANWRRENDYISPSCFLYLVERLLILASYHKGYIFSTRSSFLEWFLFQDGNTTQNLSVMSDVKPSLRNINDFIGQVINDLLFNKEETKEWIRKSNTNVKDYYPLLVLRLICMLCLLHLNSGECVDSLINILHTSSIVEQLPQAFYGVLRKSKKQNVLANLNVFAEAFEKIDDPLVIMRLRNNSLEISCPNAFLVDLMVYRHKEDVVKMMFPKKVESVIGEAASVEEATNSSEVFSSSVSSLQDSNFTAVAGHLLNIKLNNEVSLPLGYNHELELFETLLLTENEKDRDTLLSNAQKMKDSVKKGIQFSTAAGTEPLHVKPSNKILFGEVVDELEQLSASLDGSEPELVKNISVIGELSRRVLSRRPKLEHILSQLFLPHNTNFVAEELNTIRALGNQSENDNDYNYEASEEKKADKNCYGSIWNRVSLDILIFSVVYISIVRK</sequence>
<dbReference type="Proteomes" id="UP001163823">
    <property type="component" value="Chromosome 14"/>
</dbReference>
<dbReference type="KEGG" id="qsa:O6P43_032307"/>
<name>A0AAD7KN53_QUISA</name>
<keyword evidence="1" id="KW-0547">Nucleotide-binding</keyword>
<dbReference type="PANTHER" id="PTHR21529:SF4">
    <property type="entry name" value="TPR AND ANKYRIN REPEAT-CONTAINING PROTEIN 1"/>
    <property type="match status" value="1"/>
</dbReference>
<keyword evidence="1" id="KW-0347">Helicase</keyword>
<dbReference type="GO" id="GO:0005524">
    <property type="term" value="F:ATP binding"/>
    <property type="evidence" value="ECO:0007669"/>
    <property type="project" value="UniProtKB-KW"/>
</dbReference>